<dbReference type="OrthoDB" id="3358017at2759"/>
<feature type="transmembrane region" description="Helical" evidence="5">
    <location>
        <begin position="20"/>
        <end position="38"/>
    </location>
</feature>
<dbReference type="VEuPathDB" id="FungiDB:ASPCADRAFT_60144"/>
<dbReference type="AlphaFoldDB" id="A0A1R3R6I4"/>
<reference evidence="7" key="1">
    <citation type="journal article" date="2017" name="Genome Biol.">
        <title>Comparative genomics reveals high biological diversity and specific adaptations in the industrially and medically important fungal genus Aspergillus.</title>
        <authorList>
            <person name="de Vries R.P."/>
            <person name="Riley R."/>
            <person name="Wiebenga A."/>
            <person name="Aguilar-Osorio G."/>
            <person name="Amillis S."/>
            <person name="Uchima C.A."/>
            <person name="Anderluh G."/>
            <person name="Asadollahi M."/>
            <person name="Askin M."/>
            <person name="Barry K."/>
            <person name="Battaglia E."/>
            <person name="Bayram O."/>
            <person name="Benocci T."/>
            <person name="Braus-Stromeyer S.A."/>
            <person name="Caldana C."/>
            <person name="Canovas D."/>
            <person name="Cerqueira G.C."/>
            <person name="Chen F."/>
            <person name="Chen W."/>
            <person name="Choi C."/>
            <person name="Clum A."/>
            <person name="Dos Santos R.A."/>
            <person name="Damasio A.R."/>
            <person name="Diallinas G."/>
            <person name="Emri T."/>
            <person name="Fekete E."/>
            <person name="Flipphi M."/>
            <person name="Freyberg S."/>
            <person name="Gallo A."/>
            <person name="Gournas C."/>
            <person name="Habgood R."/>
            <person name="Hainaut M."/>
            <person name="Harispe M.L."/>
            <person name="Henrissat B."/>
            <person name="Hilden K.S."/>
            <person name="Hope R."/>
            <person name="Hossain A."/>
            <person name="Karabika E."/>
            <person name="Karaffa L."/>
            <person name="Karanyi Z."/>
            <person name="Krasevec N."/>
            <person name="Kuo A."/>
            <person name="Kusch H."/>
            <person name="LaButti K."/>
            <person name="Lagendijk E.L."/>
            <person name="Lapidus A."/>
            <person name="Levasseur A."/>
            <person name="Lindquist E."/>
            <person name="Lipzen A."/>
            <person name="Logrieco A.F."/>
            <person name="MacCabe A."/>
            <person name="Maekelae M.R."/>
            <person name="Malavazi I."/>
            <person name="Melin P."/>
            <person name="Meyer V."/>
            <person name="Mielnichuk N."/>
            <person name="Miskei M."/>
            <person name="Molnar A.P."/>
            <person name="Mule G."/>
            <person name="Ngan C.Y."/>
            <person name="Orejas M."/>
            <person name="Orosz E."/>
            <person name="Ouedraogo J.P."/>
            <person name="Overkamp K.M."/>
            <person name="Park H.-S."/>
            <person name="Perrone G."/>
            <person name="Piumi F."/>
            <person name="Punt P.J."/>
            <person name="Ram A.F."/>
            <person name="Ramon A."/>
            <person name="Rauscher S."/>
            <person name="Record E."/>
            <person name="Riano-Pachon D.M."/>
            <person name="Robert V."/>
            <person name="Roehrig J."/>
            <person name="Ruller R."/>
            <person name="Salamov A."/>
            <person name="Salih N.S."/>
            <person name="Samson R.A."/>
            <person name="Sandor E."/>
            <person name="Sanguinetti M."/>
            <person name="Schuetze T."/>
            <person name="Sepcic K."/>
            <person name="Shelest E."/>
            <person name="Sherlock G."/>
            <person name="Sophianopoulou V."/>
            <person name="Squina F.M."/>
            <person name="Sun H."/>
            <person name="Susca A."/>
            <person name="Todd R.B."/>
            <person name="Tsang A."/>
            <person name="Unkles S.E."/>
            <person name="van de Wiele N."/>
            <person name="van Rossen-Uffink D."/>
            <person name="Oliveira J.V."/>
            <person name="Vesth T.C."/>
            <person name="Visser J."/>
            <person name="Yu J.-H."/>
            <person name="Zhou M."/>
            <person name="Andersen M.R."/>
            <person name="Archer D.B."/>
            <person name="Baker S.E."/>
            <person name="Benoit I."/>
            <person name="Brakhage A.A."/>
            <person name="Braus G.H."/>
            <person name="Fischer R."/>
            <person name="Frisvad J.C."/>
            <person name="Goldman G.H."/>
            <person name="Houbraken J."/>
            <person name="Oakley B."/>
            <person name="Pocsi I."/>
            <person name="Scazzocchio C."/>
            <person name="Seiboth B."/>
            <person name="vanKuyk P.A."/>
            <person name="Wortman J."/>
            <person name="Dyer P.S."/>
            <person name="Grigoriev I.V."/>
        </authorList>
    </citation>
    <scope>NUCLEOTIDE SEQUENCE [LARGE SCALE GENOMIC DNA]</scope>
    <source>
        <strain evidence="7">ITEM 5010</strain>
    </source>
</reference>
<feature type="transmembrane region" description="Helical" evidence="5">
    <location>
        <begin position="84"/>
        <end position="109"/>
    </location>
</feature>
<dbReference type="EMBL" id="KV907593">
    <property type="protein sequence ID" value="OOF90096.1"/>
    <property type="molecule type" value="Genomic_DNA"/>
</dbReference>
<dbReference type="InterPro" id="IPR007568">
    <property type="entry name" value="RTA1"/>
</dbReference>
<dbReference type="Proteomes" id="UP000188318">
    <property type="component" value="Unassembled WGS sequence"/>
</dbReference>
<evidence type="ECO:0008006" key="8">
    <source>
        <dbReference type="Google" id="ProtNLM"/>
    </source>
</evidence>
<evidence type="ECO:0000256" key="2">
    <source>
        <dbReference type="ARBA" id="ARBA00022692"/>
    </source>
</evidence>
<evidence type="ECO:0000256" key="4">
    <source>
        <dbReference type="ARBA" id="ARBA00023136"/>
    </source>
</evidence>
<proteinExistence type="predicted"/>
<dbReference type="OMA" id="MISKKWM"/>
<feature type="transmembrane region" description="Helical" evidence="5">
    <location>
        <begin position="121"/>
        <end position="139"/>
    </location>
</feature>
<evidence type="ECO:0000313" key="6">
    <source>
        <dbReference type="EMBL" id="OOF90096.1"/>
    </source>
</evidence>
<evidence type="ECO:0000256" key="5">
    <source>
        <dbReference type="SAM" id="Phobius"/>
    </source>
</evidence>
<sequence>MSSSNDATIFAFYRYNPSMAGAVIFTILFSITTTWHAVQLCRTRTWFFIPFTVGGIFEVIGYIGRALSSHESPNWTLGPYLLQTLFLLLAPALLAASIYMLLGRIILILRAESYAILSKKWLTKIFVTGDVLSFLLQGAGGGIQSSGSLSGMKLGERIIVVGLIVQILFFGFFMFTAGAFDLKLRKYPIPRCRDPSIPWRKHLNVLYVTSCLILIRSVFRLVEYLQGNNGYLLHHEVFLYLLDAVLICIAMVVFNFFHPSEITCLLRGGYDYELQDSMCKSGV</sequence>
<dbReference type="PANTHER" id="PTHR31465">
    <property type="entry name" value="PROTEIN RTA1-RELATED"/>
    <property type="match status" value="1"/>
</dbReference>
<dbReference type="STRING" id="602072.A0A1R3R6I4"/>
<accession>A0A1R3R6I4</accession>
<dbReference type="PANTHER" id="PTHR31465:SF1">
    <property type="entry name" value="PROTEIN RTA1-RELATED"/>
    <property type="match status" value="1"/>
</dbReference>
<dbReference type="GO" id="GO:0016020">
    <property type="term" value="C:membrane"/>
    <property type="evidence" value="ECO:0007669"/>
    <property type="project" value="UniProtKB-SubCell"/>
</dbReference>
<protein>
    <recommendedName>
        <fullName evidence="8">RTA1 like protein</fullName>
    </recommendedName>
</protein>
<evidence type="ECO:0000256" key="1">
    <source>
        <dbReference type="ARBA" id="ARBA00004141"/>
    </source>
</evidence>
<keyword evidence="7" id="KW-1185">Reference proteome</keyword>
<name>A0A1R3R6I4_ASPC5</name>
<organism evidence="6 7">
    <name type="scientific">Aspergillus carbonarius (strain ITEM 5010)</name>
    <dbReference type="NCBI Taxonomy" id="602072"/>
    <lineage>
        <taxon>Eukaryota</taxon>
        <taxon>Fungi</taxon>
        <taxon>Dikarya</taxon>
        <taxon>Ascomycota</taxon>
        <taxon>Pezizomycotina</taxon>
        <taxon>Eurotiomycetes</taxon>
        <taxon>Eurotiomycetidae</taxon>
        <taxon>Eurotiales</taxon>
        <taxon>Aspergillaceae</taxon>
        <taxon>Aspergillus</taxon>
        <taxon>Aspergillus subgen. Circumdati</taxon>
    </lineage>
</organism>
<gene>
    <name evidence="6" type="ORF">ASPCADRAFT_60144</name>
</gene>
<keyword evidence="4 5" id="KW-0472">Membrane</keyword>
<evidence type="ECO:0000313" key="7">
    <source>
        <dbReference type="Proteomes" id="UP000188318"/>
    </source>
</evidence>
<keyword evidence="3 5" id="KW-1133">Transmembrane helix</keyword>
<feature type="transmembrane region" description="Helical" evidence="5">
    <location>
        <begin position="203"/>
        <end position="222"/>
    </location>
</feature>
<dbReference type="Pfam" id="PF04479">
    <property type="entry name" value="RTA1"/>
    <property type="match status" value="1"/>
</dbReference>
<keyword evidence="2 5" id="KW-0812">Transmembrane</keyword>
<feature type="transmembrane region" description="Helical" evidence="5">
    <location>
        <begin position="237"/>
        <end position="257"/>
    </location>
</feature>
<feature type="transmembrane region" description="Helical" evidence="5">
    <location>
        <begin position="159"/>
        <end position="182"/>
    </location>
</feature>
<evidence type="ECO:0000256" key="3">
    <source>
        <dbReference type="ARBA" id="ARBA00022989"/>
    </source>
</evidence>
<comment type="subcellular location">
    <subcellularLocation>
        <location evidence="1">Membrane</location>
        <topology evidence="1">Multi-pass membrane protein</topology>
    </subcellularLocation>
</comment>
<feature type="transmembrane region" description="Helical" evidence="5">
    <location>
        <begin position="45"/>
        <end position="64"/>
    </location>
</feature>